<feature type="domain" description="YopX protein" evidence="1">
    <location>
        <begin position="7"/>
        <end position="145"/>
    </location>
</feature>
<dbReference type="InterPro" id="IPR023385">
    <property type="entry name" value="YopX-like_C"/>
</dbReference>
<reference evidence="2 3" key="1">
    <citation type="submission" date="2016-10" db="EMBL/GenBank/DDBJ databases">
        <authorList>
            <person name="de Groot N.N."/>
        </authorList>
    </citation>
    <scope>NUCLEOTIDE SEQUENCE [LARGE SCALE GENOMIC DNA]</scope>
    <source>
        <strain evidence="2 3">L 420-91</strain>
    </source>
</reference>
<dbReference type="EMBL" id="FNDE01000045">
    <property type="protein sequence ID" value="SDH70736.1"/>
    <property type="molecule type" value="Genomic_DNA"/>
</dbReference>
<dbReference type="Gene3D" id="2.30.30.290">
    <property type="entry name" value="YopX-like domains"/>
    <property type="match status" value="1"/>
</dbReference>
<organism evidence="2 3">
    <name type="scientific">Aneurinibacillus thermoaerophilus</name>
    <dbReference type="NCBI Taxonomy" id="143495"/>
    <lineage>
        <taxon>Bacteria</taxon>
        <taxon>Bacillati</taxon>
        <taxon>Bacillota</taxon>
        <taxon>Bacilli</taxon>
        <taxon>Bacillales</taxon>
        <taxon>Paenibacillaceae</taxon>
        <taxon>Aneurinibacillus group</taxon>
        <taxon>Aneurinibacillus</taxon>
    </lineage>
</organism>
<dbReference type="SUPFAM" id="SSF159006">
    <property type="entry name" value="YopX-like"/>
    <property type="match status" value="1"/>
</dbReference>
<accession>A0A1G8ELL6</accession>
<evidence type="ECO:0000313" key="3">
    <source>
        <dbReference type="Proteomes" id="UP000198956"/>
    </source>
</evidence>
<dbReference type="OrthoDB" id="1809393at2"/>
<name>A0A1G8ELL6_ANETH</name>
<dbReference type="Pfam" id="PF09643">
    <property type="entry name" value="YopX"/>
    <property type="match status" value="1"/>
</dbReference>
<protein>
    <submittedName>
        <fullName evidence="2">Phage uncharacterized protein TIGR01671</fullName>
    </submittedName>
</protein>
<dbReference type="InterPro" id="IPR019096">
    <property type="entry name" value="YopX_protein"/>
</dbReference>
<evidence type="ECO:0000313" key="2">
    <source>
        <dbReference type="EMBL" id="SDH70736.1"/>
    </source>
</evidence>
<dbReference type="RefSeq" id="WP_091261283.1">
    <property type="nucleotide sequence ID" value="NZ_FNDE01000045.1"/>
</dbReference>
<sequence length="149" mass="17948">MREFKVRAWDKERKVMVYPDQIYPKGQYQIVLYDICANANGLALQHFDTRTKYEHDGDQFSVPDWEDVESCFMQYTGIKDRNGREIYEGDILEYKKLSFRDDGHERGFVEYNEYAEWSVNNWLLNRICRRAEVIGNRFENPELLEEQNV</sequence>
<dbReference type="Proteomes" id="UP000198956">
    <property type="component" value="Unassembled WGS sequence"/>
</dbReference>
<gene>
    <name evidence="2" type="ORF">SAMN04489735_104533</name>
</gene>
<proteinExistence type="predicted"/>
<dbReference type="Gene3D" id="3.30.1490.160">
    <property type="entry name" value="ctc02137 like domains"/>
    <property type="match status" value="1"/>
</dbReference>
<evidence type="ECO:0000259" key="1">
    <source>
        <dbReference type="Pfam" id="PF09643"/>
    </source>
</evidence>
<dbReference type="AlphaFoldDB" id="A0A1G8ELL6"/>